<dbReference type="Proteomes" id="UP001596264">
    <property type="component" value="Unassembled WGS sequence"/>
</dbReference>
<comment type="caution">
    <text evidence="1">The sequence shown here is derived from an EMBL/GenBank/DDBJ whole genome shotgun (WGS) entry which is preliminary data.</text>
</comment>
<proteinExistence type="predicted"/>
<sequence>MINTKIYHSIYVLAEKLLEADSADDKETFDTLYVQLKDLCTENEKGNKDHPEQWETLADFTENLDEALIIYQKALDKAAAINSKEHLSSIAFSMAELQSELGQTEAAIKSLQNAKITASKLDDKAFKSEITKLLSKILAEQS</sequence>
<protein>
    <submittedName>
        <fullName evidence="1">Tetratricopeptide repeat protein</fullName>
    </submittedName>
</protein>
<accession>A0ABW1W957</accession>
<evidence type="ECO:0000313" key="1">
    <source>
        <dbReference type="EMBL" id="MFC6382384.1"/>
    </source>
</evidence>
<dbReference type="EMBL" id="JBHSTZ010000065">
    <property type="protein sequence ID" value="MFC6382384.1"/>
    <property type="molecule type" value="Genomic_DNA"/>
</dbReference>
<name>A0ABW1W957_9GAMM</name>
<organism evidence="1 2">
    <name type="scientific">Psychrobacter glacincola</name>
    <dbReference type="NCBI Taxonomy" id="56810"/>
    <lineage>
        <taxon>Bacteria</taxon>
        <taxon>Pseudomonadati</taxon>
        <taxon>Pseudomonadota</taxon>
        <taxon>Gammaproteobacteria</taxon>
        <taxon>Moraxellales</taxon>
        <taxon>Moraxellaceae</taxon>
        <taxon>Psychrobacter</taxon>
    </lineage>
</organism>
<evidence type="ECO:0000313" key="2">
    <source>
        <dbReference type="Proteomes" id="UP001596264"/>
    </source>
</evidence>
<dbReference type="InterPro" id="IPR011990">
    <property type="entry name" value="TPR-like_helical_dom_sf"/>
</dbReference>
<gene>
    <name evidence="1" type="ORF">ACFP58_13120</name>
</gene>
<keyword evidence="2" id="KW-1185">Reference proteome</keyword>
<dbReference type="RefSeq" id="WP_201563834.1">
    <property type="nucleotide sequence ID" value="NZ_CAJGZK010000017.1"/>
</dbReference>
<dbReference type="SUPFAM" id="SSF48452">
    <property type="entry name" value="TPR-like"/>
    <property type="match status" value="1"/>
</dbReference>
<dbReference type="Gene3D" id="1.25.40.10">
    <property type="entry name" value="Tetratricopeptide repeat domain"/>
    <property type="match status" value="1"/>
</dbReference>
<reference evidence="2" key="1">
    <citation type="journal article" date="2019" name="Int. J. Syst. Evol. Microbiol.">
        <title>The Global Catalogue of Microorganisms (GCM) 10K type strain sequencing project: providing services to taxonomists for standard genome sequencing and annotation.</title>
        <authorList>
            <consortium name="The Broad Institute Genomics Platform"/>
            <consortium name="The Broad Institute Genome Sequencing Center for Infectious Disease"/>
            <person name="Wu L."/>
            <person name="Ma J."/>
        </authorList>
    </citation>
    <scope>NUCLEOTIDE SEQUENCE [LARGE SCALE GENOMIC DNA]</scope>
    <source>
        <strain evidence="2">CCM 2050</strain>
    </source>
</reference>